<dbReference type="GO" id="GO:0000166">
    <property type="term" value="F:nucleotide binding"/>
    <property type="evidence" value="ECO:0007669"/>
    <property type="project" value="InterPro"/>
</dbReference>
<dbReference type="Pfam" id="PF01408">
    <property type="entry name" value="GFO_IDH_MocA"/>
    <property type="match status" value="1"/>
</dbReference>
<dbReference type="Gene3D" id="3.40.50.720">
    <property type="entry name" value="NAD(P)-binding Rossmann-like Domain"/>
    <property type="match status" value="1"/>
</dbReference>
<dbReference type="InterPro" id="IPR000683">
    <property type="entry name" value="Gfo/Idh/MocA-like_OxRdtase_N"/>
</dbReference>
<evidence type="ECO:0000313" key="4">
    <source>
        <dbReference type="Proteomes" id="UP000594380"/>
    </source>
</evidence>
<feature type="domain" description="GFO/IDH/MocA-like oxidoreductase" evidence="2">
    <location>
        <begin position="145"/>
        <end position="267"/>
    </location>
</feature>
<organism evidence="3 4">
    <name type="scientific">Paraburkholderia youngii</name>
    <dbReference type="NCBI Taxonomy" id="2782701"/>
    <lineage>
        <taxon>Bacteria</taxon>
        <taxon>Pseudomonadati</taxon>
        <taxon>Pseudomonadota</taxon>
        <taxon>Betaproteobacteria</taxon>
        <taxon>Burkholderiales</taxon>
        <taxon>Burkholderiaceae</taxon>
        <taxon>Paraburkholderia</taxon>
    </lineage>
</organism>
<dbReference type="PANTHER" id="PTHR43708:SF8">
    <property type="entry name" value="OXIDOREDUCTASE"/>
    <property type="match status" value="1"/>
</dbReference>
<accession>A0A7Y6N0X4</accession>
<evidence type="ECO:0000313" key="3">
    <source>
        <dbReference type="EMBL" id="NUY04578.1"/>
    </source>
</evidence>
<dbReference type="EMBL" id="JAALDK010000002">
    <property type="protein sequence ID" value="NUY04578.1"/>
    <property type="molecule type" value="Genomic_DNA"/>
</dbReference>
<evidence type="ECO:0000259" key="1">
    <source>
        <dbReference type="Pfam" id="PF01408"/>
    </source>
</evidence>
<dbReference type="SUPFAM" id="SSF55347">
    <property type="entry name" value="Glyceraldehyde-3-phosphate dehydrogenase-like, C-terminal domain"/>
    <property type="match status" value="1"/>
</dbReference>
<name>A0A7Y6N0X4_9BURK</name>
<dbReference type="AlphaFoldDB" id="A0A7Y6N0X4"/>
<dbReference type="InterPro" id="IPR051317">
    <property type="entry name" value="Gfo/Idh/MocA_oxidoreduct"/>
</dbReference>
<dbReference type="Gene3D" id="3.30.360.10">
    <property type="entry name" value="Dihydrodipicolinate Reductase, domain 2"/>
    <property type="match status" value="1"/>
</dbReference>
<feature type="domain" description="Gfo/Idh/MocA-like oxidoreductase N-terminal" evidence="1">
    <location>
        <begin position="18"/>
        <end position="134"/>
    </location>
</feature>
<dbReference type="InterPro" id="IPR055170">
    <property type="entry name" value="GFO_IDH_MocA-like_dom"/>
</dbReference>
<dbReference type="PANTHER" id="PTHR43708">
    <property type="entry name" value="CONSERVED EXPRESSED OXIDOREDUCTASE (EUROFUNG)"/>
    <property type="match status" value="1"/>
</dbReference>
<dbReference type="Pfam" id="PF22725">
    <property type="entry name" value="GFO_IDH_MocA_C3"/>
    <property type="match status" value="1"/>
</dbReference>
<protein>
    <submittedName>
        <fullName evidence="3">Gfo/Idh/MocA family oxidoreductase</fullName>
    </submittedName>
</protein>
<reference evidence="3 4" key="1">
    <citation type="submission" date="2020-02" db="EMBL/GenBank/DDBJ databases">
        <title>Paraburkholderia simonii sp. nov. and Paraburkholderia youngii sp. nov. Brazilian and Mexican Mimosa-associated rhizobia.</title>
        <authorList>
            <person name="Mavima L."/>
            <person name="Beukes C.W."/>
            <person name="Chan W.Y."/>
            <person name="Palmer M."/>
            <person name="De Meyer S.E."/>
            <person name="James E.K."/>
            <person name="Venter S.N."/>
            <person name="Steenkamp E.T."/>
        </authorList>
    </citation>
    <scope>NUCLEOTIDE SEQUENCE [LARGE SCALE GENOMIC DNA]</scope>
    <source>
        <strain evidence="3 4">JPY169</strain>
    </source>
</reference>
<dbReference type="Proteomes" id="UP000594380">
    <property type="component" value="Unassembled WGS sequence"/>
</dbReference>
<proteinExistence type="predicted"/>
<comment type="caution">
    <text evidence="3">The sequence shown here is derived from an EMBL/GenBank/DDBJ whole genome shotgun (WGS) entry which is preliminary data.</text>
</comment>
<dbReference type="InterPro" id="IPR036291">
    <property type="entry name" value="NAD(P)-bd_dom_sf"/>
</dbReference>
<dbReference type="SUPFAM" id="SSF51735">
    <property type="entry name" value="NAD(P)-binding Rossmann-fold domains"/>
    <property type="match status" value="1"/>
</dbReference>
<evidence type="ECO:0000259" key="2">
    <source>
        <dbReference type="Pfam" id="PF22725"/>
    </source>
</evidence>
<sequence>MSAASMQTMSSGEQNVFKGALIGCGFFSRNHLHAWRDIEDARIVALCDADESRLHAAGREFGIERLYTDAAALLESEQLDFVDIATTVASHKALVELAARAKVAVICQKPFARSLEDARAMVDACNDAGVPLMVHENFRWQSAIQAVGAALHRGEIGRPFWGRVSFRSGFDVFSGQPYLAEGERFIVEDLGIHVLDIARFLFGEVKRLYASTSRVNPAINGEDVATIMLSHEQGVNSIVDCSYATRLPRELFPQTLIEVDGSAGTLRLFADYRLQIHNAAGTELRDVTPPALSWASAPWEAIQGSVASIQSHWIDCLRRGVEPATSGRDNLATLALVDATYLSARQGRSIEMSEMFGADTKGTR</sequence>
<gene>
    <name evidence="3" type="ORF">G5S42_33945</name>
</gene>